<accession>A0A172TXN2</accession>
<sequence length="302" mass="34261">MKRILVLCALVSSHLFVTAQKVDKKLQQQLEVLVKDFKGDIGVYVKDLHSNKVVNINADTVFPTASMVKVPILVGVMDKINRGELQYHQPLTYRDSLLYEGEDILGSFKQDEKIQLSKVMMLMLTTSDNTASLWLQSLAGKGTRINEILDSMGFVNTRVNSRTPGREANRSQYGWGQSSPKEMASLFEKIYKGEVISNAASDKMLRLLNRNYYDEVAISQLPPNALVYSKNGAVNQTRNETLLVKGNKAEYVFCIMSKNNQDSSWNNENEAWVLTRKISQLLWNYYEPKSKWTPAVDASKFD</sequence>
<dbReference type="STRING" id="1492898.SY85_15950"/>
<feature type="signal peptide" evidence="4">
    <location>
        <begin position="1"/>
        <end position="19"/>
    </location>
</feature>
<evidence type="ECO:0000259" key="5">
    <source>
        <dbReference type="Pfam" id="PF13354"/>
    </source>
</evidence>
<proteinExistence type="inferred from homology"/>
<dbReference type="InterPro" id="IPR000871">
    <property type="entry name" value="Beta-lactam_class-A"/>
</dbReference>
<dbReference type="EMBL" id="CP011390">
    <property type="protein sequence ID" value="ANE51766.1"/>
    <property type="molecule type" value="Genomic_DNA"/>
</dbReference>
<dbReference type="PANTHER" id="PTHR35333">
    <property type="entry name" value="BETA-LACTAMASE"/>
    <property type="match status" value="1"/>
</dbReference>
<dbReference type="EC" id="3.5.2.6" evidence="3"/>
<dbReference type="GO" id="GO:0030655">
    <property type="term" value="P:beta-lactam antibiotic catabolic process"/>
    <property type="evidence" value="ECO:0007669"/>
    <property type="project" value="InterPro"/>
</dbReference>
<reference evidence="7" key="1">
    <citation type="submission" date="2015-01" db="EMBL/GenBank/DDBJ databases">
        <title>Flavisolibacter sp./LCS9/ whole genome sequencing.</title>
        <authorList>
            <person name="Kim M.K."/>
            <person name="Srinivasan S."/>
            <person name="Lee J.-J."/>
        </authorList>
    </citation>
    <scope>NUCLEOTIDE SEQUENCE [LARGE SCALE GENOMIC DNA]</scope>
    <source>
        <strain evidence="7">LCS9</strain>
    </source>
</reference>
<name>A0A172TXN2_9BACT</name>
<dbReference type="PATRIC" id="fig|1492898.3.peg.3467"/>
<protein>
    <recommendedName>
        <fullName evidence="3">beta-lactamase</fullName>
        <ecNumber evidence="3">3.5.2.6</ecNumber>
    </recommendedName>
</protein>
<keyword evidence="7" id="KW-1185">Reference proteome</keyword>
<dbReference type="KEGG" id="fla:SY85_15950"/>
<dbReference type="GO" id="GO:0046677">
    <property type="term" value="P:response to antibiotic"/>
    <property type="evidence" value="ECO:0007669"/>
    <property type="project" value="InterPro"/>
</dbReference>
<dbReference type="InterPro" id="IPR045155">
    <property type="entry name" value="Beta-lactam_cat"/>
</dbReference>
<gene>
    <name evidence="6" type="ORF">SY85_15950</name>
</gene>
<feature type="domain" description="Beta-lactamase class A catalytic" evidence="5">
    <location>
        <begin position="42"/>
        <end position="256"/>
    </location>
</feature>
<evidence type="ECO:0000313" key="7">
    <source>
        <dbReference type="Proteomes" id="UP000077177"/>
    </source>
</evidence>
<evidence type="ECO:0000313" key="6">
    <source>
        <dbReference type="EMBL" id="ANE51766.1"/>
    </source>
</evidence>
<keyword evidence="4" id="KW-0732">Signal</keyword>
<dbReference type="Proteomes" id="UP000077177">
    <property type="component" value="Chromosome"/>
</dbReference>
<dbReference type="PANTHER" id="PTHR35333:SF3">
    <property type="entry name" value="BETA-LACTAMASE-TYPE TRANSPEPTIDASE FOLD CONTAINING PROTEIN"/>
    <property type="match status" value="1"/>
</dbReference>
<dbReference type="AlphaFoldDB" id="A0A172TXN2"/>
<dbReference type="GO" id="GO:0008800">
    <property type="term" value="F:beta-lactamase activity"/>
    <property type="evidence" value="ECO:0007669"/>
    <property type="project" value="UniProtKB-EC"/>
</dbReference>
<evidence type="ECO:0000256" key="4">
    <source>
        <dbReference type="SAM" id="SignalP"/>
    </source>
</evidence>
<dbReference type="SUPFAM" id="SSF56601">
    <property type="entry name" value="beta-lactamase/transpeptidase-like"/>
    <property type="match status" value="1"/>
</dbReference>
<evidence type="ECO:0000256" key="1">
    <source>
        <dbReference type="ARBA" id="ARBA00001526"/>
    </source>
</evidence>
<dbReference type="InterPro" id="IPR012338">
    <property type="entry name" value="Beta-lactam/transpept-like"/>
</dbReference>
<dbReference type="Gene3D" id="3.40.710.10">
    <property type="entry name" value="DD-peptidase/beta-lactamase superfamily"/>
    <property type="match status" value="1"/>
</dbReference>
<organism evidence="6 7">
    <name type="scientific">Flavisolibacter tropicus</name>
    <dbReference type="NCBI Taxonomy" id="1492898"/>
    <lineage>
        <taxon>Bacteria</taxon>
        <taxon>Pseudomonadati</taxon>
        <taxon>Bacteroidota</taxon>
        <taxon>Chitinophagia</taxon>
        <taxon>Chitinophagales</taxon>
        <taxon>Chitinophagaceae</taxon>
        <taxon>Flavisolibacter</taxon>
    </lineage>
</organism>
<reference evidence="6 7" key="2">
    <citation type="journal article" date="2016" name="Int. J. Syst. Evol. Microbiol.">
        <title>Flavisolibacter tropicus sp. nov., isolated from tropical soil.</title>
        <authorList>
            <person name="Lee J.J."/>
            <person name="Kang M.S."/>
            <person name="Kim G.S."/>
            <person name="Lee C.S."/>
            <person name="Lim S."/>
            <person name="Lee J."/>
            <person name="Roh S.H."/>
            <person name="Kang H."/>
            <person name="Ha J.M."/>
            <person name="Bae S."/>
            <person name="Jung H.Y."/>
            <person name="Kim M.K."/>
        </authorList>
    </citation>
    <scope>NUCLEOTIDE SEQUENCE [LARGE SCALE GENOMIC DNA]</scope>
    <source>
        <strain evidence="6 7">LCS9</strain>
    </source>
</reference>
<comment type="similarity">
    <text evidence="2">Belongs to the class-A beta-lactamase family.</text>
</comment>
<dbReference type="OrthoDB" id="1422836at2"/>
<evidence type="ECO:0000256" key="3">
    <source>
        <dbReference type="ARBA" id="ARBA00012865"/>
    </source>
</evidence>
<dbReference type="RefSeq" id="WP_066405892.1">
    <property type="nucleotide sequence ID" value="NZ_CP011390.1"/>
</dbReference>
<feature type="chain" id="PRO_5008001350" description="beta-lactamase" evidence="4">
    <location>
        <begin position="20"/>
        <end position="302"/>
    </location>
</feature>
<comment type="catalytic activity">
    <reaction evidence="1">
        <text>a beta-lactam + H2O = a substituted beta-amino acid</text>
        <dbReference type="Rhea" id="RHEA:20401"/>
        <dbReference type="ChEBI" id="CHEBI:15377"/>
        <dbReference type="ChEBI" id="CHEBI:35627"/>
        <dbReference type="ChEBI" id="CHEBI:140347"/>
        <dbReference type="EC" id="3.5.2.6"/>
    </reaction>
</comment>
<evidence type="ECO:0000256" key="2">
    <source>
        <dbReference type="ARBA" id="ARBA00009009"/>
    </source>
</evidence>
<dbReference type="Pfam" id="PF13354">
    <property type="entry name" value="Beta-lactamase2"/>
    <property type="match status" value="1"/>
</dbReference>